<protein>
    <recommendedName>
        <fullName evidence="1">Gp5/Type VI secretion system Vgr protein OB-fold domain-containing protein</fullName>
    </recommendedName>
</protein>
<reference evidence="2" key="1">
    <citation type="journal article" date="2011" name="Environ. Microbiol.">
        <title>Genomic insights into the metabolic potential of the polycyclic aromatic hydrocarbon degrading sulfate-reducing Deltaproteobacterium N47.</title>
        <authorList>
            <person name="Bergmann F."/>
            <person name="Selesi D."/>
            <person name="Weinmaier T."/>
            <person name="Tischler P."/>
            <person name="Rattei T."/>
            <person name="Meckenstock R.U."/>
        </authorList>
    </citation>
    <scope>NUCLEOTIDE SEQUENCE</scope>
</reference>
<dbReference type="InterPro" id="IPR006531">
    <property type="entry name" value="Gp5/Vgr_OB"/>
</dbReference>
<dbReference type="AlphaFoldDB" id="E1YEL8"/>
<dbReference type="SUPFAM" id="SSF69255">
    <property type="entry name" value="gp5 N-terminal domain-like"/>
    <property type="match status" value="1"/>
</dbReference>
<sequence length="208" mass="21852">MARHEAGSRASAGIGIVLELFPAGDKDPDYAVSVKMRDTGLVFPRVPIATGAMGFASIPAVDDVVVVIFMDGDYHAPVVVGQLYTPAKEPPEHNDDNIVLRLPAGNDEPELNIEITRAKPSLTLTLSEDVSLEILKDSVAVKVGDMNLTLTTAGGGRAELGAGGSTIVMKKDGDITMTAKTKLTIEAQEIEISGQSQVKISGAKVDIN</sequence>
<name>E1YEL8_9BACT</name>
<proteinExistence type="predicted"/>
<dbReference type="EMBL" id="FR695871">
    <property type="protein sequence ID" value="CBX29012.1"/>
    <property type="molecule type" value="Genomic_DNA"/>
</dbReference>
<evidence type="ECO:0000313" key="2">
    <source>
        <dbReference type="EMBL" id="CBX29012.1"/>
    </source>
</evidence>
<evidence type="ECO:0000259" key="1">
    <source>
        <dbReference type="Pfam" id="PF04717"/>
    </source>
</evidence>
<dbReference type="Pfam" id="PF04717">
    <property type="entry name" value="Phage_base_V"/>
    <property type="match status" value="1"/>
</dbReference>
<dbReference type="InterPro" id="IPR037026">
    <property type="entry name" value="Vgr_OB-fold_dom_sf"/>
</dbReference>
<feature type="domain" description="Gp5/Type VI secretion system Vgr protein OB-fold" evidence="1">
    <location>
        <begin position="43"/>
        <end position="84"/>
    </location>
</feature>
<organism evidence="2">
    <name type="scientific">uncultured Desulfobacterium sp</name>
    <dbReference type="NCBI Taxonomy" id="201089"/>
    <lineage>
        <taxon>Bacteria</taxon>
        <taxon>Pseudomonadati</taxon>
        <taxon>Thermodesulfobacteriota</taxon>
        <taxon>Desulfobacteria</taxon>
        <taxon>Desulfobacterales</taxon>
        <taxon>Desulfobacteriaceae</taxon>
        <taxon>Desulfobacterium</taxon>
        <taxon>environmental samples</taxon>
    </lineage>
</organism>
<dbReference type="Gene3D" id="2.40.50.230">
    <property type="entry name" value="Gp5 N-terminal domain"/>
    <property type="match status" value="1"/>
</dbReference>
<accession>E1YEL8</accession>
<gene>
    <name evidence="2" type="ORF">N47_P17170</name>
</gene>